<gene>
    <name evidence="1" type="ordered locus">zobellia_1395</name>
</gene>
<dbReference type="Proteomes" id="UP000008898">
    <property type="component" value="Chromosome"/>
</dbReference>
<organism evidence="1 2">
    <name type="scientific">Zobellia galactanivorans (strain DSM 12802 / CCUG 47099 / CIP 106680 / NCIMB 13871 / Dsij)</name>
    <dbReference type="NCBI Taxonomy" id="63186"/>
    <lineage>
        <taxon>Bacteria</taxon>
        <taxon>Pseudomonadati</taxon>
        <taxon>Bacteroidota</taxon>
        <taxon>Flavobacteriia</taxon>
        <taxon>Flavobacteriales</taxon>
        <taxon>Flavobacteriaceae</taxon>
        <taxon>Zobellia</taxon>
    </lineage>
</organism>
<protein>
    <submittedName>
        <fullName evidence="1">Uncharacterized protein</fullName>
    </submittedName>
</protein>
<sequence length="60" mass="6866">MLCQRAISPIAYAMASSIPHYDKCRTDFERGKIARFKDGSNLNLDGKDLRKMDWKANGPY</sequence>
<name>G0L3T6_ZOBGA</name>
<evidence type="ECO:0000313" key="1">
    <source>
        <dbReference type="EMBL" id="CAZ95451.1"/>
    </source>
</evidence>
<keyword evidence="2" id="KW-1185">Reference proteome</keyword>
<proteinExistence type="predicted"/>
<accession>G0L3T6</accession>
<dbReference type="KEGG" id="zga:ZOBELLIA_1395"/>
<reference evidence="2" key="1">
    <citation type="submission" date="2009-07" db="EMBL/GenBank/DDBJ databases">
        <title>Complete genome sequence of Zobellia galactanivorans Dsij.</title>
        <authorList>
            <consortium name="Genoscope - CEA"/>
        </authorList>
    </citation>
    <scope>NUCLEOTIDE SEQUENCE [LARGE SCALE GENOMIC DNA]</scope>
    <source>
        <strain evidence="2">DSM 12802 / CCUG 47099 / CIP 106680 / NCIMB 13871 / Dsij</strain>
    </source>
</reference>
<dbReference type="AlphaFoldDB" id="G0L3T6"/>
<dbReference type="EMBL" id="FP476056">
    <property type="protein sequence ID" value="CAZ95451.1"/>
    <property type="molecule type" value="Genomic_DNA"/>
</dbReference>
<dbReference type="HOGENOM" id="CLU_2940982_0_0_10"/>
<evidence type="ECO:0000313" key="2">
    <source>
        <dbReference type="Proteomes" id="UP000008898"/>
    </source>
</evidence>
<reference evidence="1 2" key="2">
    <citation type="journal article" date="2012" name="Environ. Microbiol.">
        <title>Characterization of the first alginolytic operons in a marine bacterium: from their emergence in marine Flavobacteriia to their independent transfers to marine Proteobacteria and human gut Bacteroides.</title>
        <authorList>
            <person name="Thomas F."/>
            <person name="Barbeyron T."/>
            <person name="Tonon T."/>
            <person name="Genicot S."/>
            <person name="Czjzek M."/>
            <person name="Michel G."/>
        </authorList>
    </citation>
    <scope>NUCLEOTIDE SEQUENCE [LARGE SCALE GENOMIC DNA]</scope>
    <source>
        <strain evidence="2">DSM 12802 / CCUG 47099 / CIP 106680 / NCIMB 13871 / Dsij</strain>
    </source>
</reference>
<dbReference type="STRING" id="63186.ZOBELLIA_1395"/>